<feature type="compositionally biased region" description="Polar residues" evidence="1">
    <location>
        <begin position="62"/>
        <end position="87"/>
    </location>
</feature>
<feature type="region of interest" description="Disordered" evidence="1">
    <location>
        <begin position="189"/>
        <end position="215"/>
    </location>
</feature>
<evidence type="ECO:0000256" key="1">
    <source>
        <dbReference type="SAM" id="MobiDB-lite"/>
    </source>
</evidence>
<feature type="region of interest" description="Disordered" evidence="1">
    <location>
        <begin position="60"/>
        <end position="90"/>
    </location>
</feature>
<dbReference type="Proteomes" id="UP000011115">
    <property type="component" value="Unassembled WGS sequence"/>
</dbReference>
<feature type="region of interest" description="Disordered" evidence="1">
    <location>
        <begin position="245"/>
        <end position="281"/>
    </location>
</feature>
<proteinExistence type="predicted"/>
<dbReference type="Gramene" id="PGSC0003DMT400087158">
    <property type="protein sequence ID" value="PGSC0003DMT400087158"/>
    <property type="gene ID" value="PGSC0003DMG400036729"/>
</dbReference>
<dbReference type="AlphaFoldDB" id="M1DD98"/>
<dbReference type="InParanoid" id="M1DD98"/>
<dbReference type="PaxDb" id="4113-PGSC0003DMT400087158"/>
<evidence type="ECO:0000313" key="2">
    <source>
        <dbReference type="EnsemblPlants" id="PGSC0003DMT400087158"/>
    </source>
</evidence>
<reference evidence="3" key="1">
    <citation type="journal article" date="2011" name="Nature">
        <title>Genome sequence and analysis of the tuber crop potato.</title>
        <authorList>
            <consortium name="The Potato Genome Sequencing Consortium"/>
        </authorList>
    </citation>
    <scope>NUCLEOTIDE SEQUENCE [LARGE SCALE GENOMIC DNA]</scope>
    <source>
        <strain evidence="3">cv. DM1-3 516 R44</strain>
    </source>
</reference>
<feature type="compositionally biased region" description="Basic and acidic residues" evidence="1">
    <location>
        <begin position="245"/>
        <end position="270"/>
    </location>
</feature>
<organism evidence="2 3">
    <name type="scientific">Solanum tuberosum</name>
    <name type="common">Potato</name>
    <dbReference type="NCBI Taxonomy" id="4113"/>
    <lineage>
        <taxon>Eukaryota</taxon>
        <taxon>Viridiplantae</taxon>
        <taxon>Streptophyta</taxon>
        <taxon>Embryophyta</taxon>
        <taxon>Tracheophyta</taxon>
        <taxon>Spermatophyta</taxon>
        <taxon>Magnoliopsida</taxon>
        <taxon>eudicotyledons</taxon>
        <taxon>Gunneridae</taxon>
        <taxon>Pentapetalae</taxon>
        <taxon>asterids</taxon>
        <taxon>lamiids</taxon>
        <taxon>Solanales</taxon>
        <taxon>Solanaceae</taxon>
        <taxon>Solanoideae</taxon>
        <taxon>Solaneae</taxon>
        <taxon>Solanum</taxon>
    </lineage>
</organism>
<dbReference type="HOGENOM" id="CLU_919527_0_0_1"/>
<feature type="compositionally biased region" description="Low complexity" evidence="1">
    <location>
        <begin position="189"/>
        <end position="200"/>
    </location>
</feature>
<evidence type="ECO:0000313" key="3">
    <source>
        <dbReference type="Proteomes" id="UP000011115"/>
    </source>
</evidence>
<accession>M1DD98</accession>
<protein>
    <submittedName>
        <fullName evidence="2">Uncharacterized protein</fullName>
    </submittedName>
</protein>
<name>M1DD98_SOLTU</name>
<reference evidence="2" key="2">
    <citation type="submission" date="2015-06" db="UniProtKB">
        <authorList>
            <consortium name="EnsemblPlants"/>
        </authorList>
    </citation>
    <scope>IDENTIFICATION</scope>
    <source>
        <strain evidence="2">DM1-3 516 R44</strain>
    </source>
</reference>
<dbReference type="EnsemblPlants" id="PGSC0003DMT400087158">
    <property type="protein sequence ID" value="PGSC0003DMT400087158"/>
    <property type="gene ID" value="PGSC0003DMG400036729"/>
</dbReference>
<sequence>MISVKELEGTRQIISLEVNALIHGKAIGVMESPNHDLYFSKKSSDSTVPIKRNRQATFARDANQSPETSLQFRATSSQVRADSTTGDYSPHEEVARVYEKSGTRNHSLPLDIHHSEISINLDGGDINKNQFVQPAESMMNLIKETSRKAMDIERNGTFQAPPARDNIQIGATHPAGAKTIHVEGNSMQENNSNEQQANDQINKRQASENISEEAHSSNFSFGIKSNSMIITPNPIPCIMQDTTIEESRHDQQQRKEQEDQRQQAKAKEIQIGKPSRNNISQTNVTNTEAHLDNVVNEQISRTV</sequence>
<keyword evidence="3" id="KW-1185">Reference proteome</keyword>